<accession>A0A1I5AF01</accession>
<feature type="coiled-coil region" evidence="1">
    <location>
        <begin position="69"/>
        <end position="96"/>
    </location>
</feature>
<dbReference type="RefSeq" id="WP_090068416.1">
    <property type="nucleotide sequence ID" value="NZ_FOVR01000001.1"/>
</dbReference>
<feature type="transmembrane region" description="Helical" evidence="2">
    <location>
        <begin position="6"/>
        <end position="27"/>
    </location>
</feature>
<reference evidence="3 4" key="1">
    <citation type="submission" date="2016-10" db="EMBL/GenBank/DDBJ databases">
        <authorList>
            <person name="de Groot N.N."/>
        </authorList>
    </citation>
    <scope>NUCLEOTIDE SEQUENCE [LARGE SCALE GENOMIC DNA]</scope>
    <source>
        <strain evidence="3 4">CGMCC 1.9157</strain>
    </source>
</reference>
<dbReference type="AlphaFoldDB" id="A0A1I5AF01"/>
<proteinExistence type="predicted"/>
<evidence type="ECO:0000313" key="3">
    <source>
        <dbReference type="EMBL" id="SFN60992.1"/>
    </source>
</evidence>
<protein>
    <submittedName>
        <fullName evidence="3">Uncharacterized protein</fullName>
    </submittedName>
</protein>
<keyword evidence="4" id="KW-1185">Reference proteome</keyword>
<keyword evidence="1" id="KW-0175">Coiled coil</keyword>
<sequence length="197" mass="23685">MASIISTITIAVIGVFLTAWFNHIHWLNKNREEIRIRETIEATSLVRDIANIFDKRIVTQRLMLRNIFLENREVMLEEYKKSLREYSERYNEVRFRLRYFSSYSYVIDFERELNDKIVENSYEIEHILKYGRPKKLKFSELNEQLNIISVRVYEYCALLTSDISSENIGVLKKINDWKDPNNKYISSLFLIKRLLSL</sequence>
<dbReference type="EMBL" id="FOVR01000001">
    <property type="protein sequence ID" value="SFN60992.1"/>
    <property type="molecule type" value="Genomic_DNA"/>
</dbReference>
<evidence type="ECO:0000256" key="2">
    <source>
        <dbReference type="SAM" id="Phobius"/>
    </source>
</evidence>
<keyword evidence="2" id="KW-0472">Membrane</keyword>
<name>A0A1I5AF01_9HYPH</name>
<dbReference type="Proteomes" id="UP000199236">
    <property type="component" value="Unassembled WGS sequence"/>
</dbReference>
<dbReference type="OrthoDB" id="9858475at2"/>
<keyword evidence="2" id="KW-1133">Transmembrane helix</keyword>
<gene>
    <name evidence="3" type="ORF">SAMN04488056_101462</name>
</gene>
<evidence type="ECO:0000256" key="1">
    <source>
        <dbReference type="SAM" id="Coils"/>
    </source>
</evidence>
<keyword evidence="2" id="KW-0812">Transmembrane</keyword>
<organism evidence="3 4">
    <name type="scientific">Cohaesibacter marisflavi</name>
    <dbReference type="NCBI Taxonomy" id="655353"/>
    <lineage>
        <taxon>Bacteria</taxon>
        <taxon>Pseudomonadati</taxon>
        <taxon>Pseudomonadota</taxon>
        <taxon>Alphaproteobacteria</taxon>
        <taxon>Hyphomicrobiales</taxon>
        <taxon>Cohaesibacteraceae</taxon>
    </lineage>
</organism>
<evidence type="ECO:0000313" key="4">
    <source>
        <dbReference type="Proteomes" id="UP000199236"/>
    </source>
</evidence>